<comment type="caution">
    <text evidence="2">The sequence shown here is derived from an EMBL/GenBank/DDBJ whole genome shotgun (WGS) entry which is preliminary data.</text>
</comment>
<evidence type="ECO:0000259" key="1">
    <source>
        <dbReference type="Pfam" id="PF13683"/>
    </source>
</evidence>
<sequence>MGRPRLTQELRDVVTRIGSENLLWGYKRIAGELKKLGLHADANSVKHILNDAGKRECLNFVVCFSRSQSDQILGTWVHHYNTERPHRGRDIGNNVLQVDFRPVRDGPIRRNRKPGGIVTSYTREVAWVPWPSETSPKDGQYRFHLVGFHHSLCRFTVTIDQALHVFWHPSQGRPKTLGEAQGRGWWTFRAEAIRLDHLIAPIWPSRRAAARYSPEIMARGRNGVAVWYSGP</sequence>
<dbReference type="Proteomes" id="UP001320899">
    <property type="component" value="Unassembled WGS sequence"/>
</dbReference>
<dbReference type="Pfam" id="PF13683">
    <property type="entry name" value="rve_3"/>
    <property type="match status" value="1"/>
</dbReference>
<organism evidence="2 3">
    <name type="scientific">Ruegeria aquimaris</name>
    <dbReference type="NCBI Taxonomy" id="2984333"/>
    <lineage>
        <taxon>Bacteria</taxon>
        <taxon>Pseudomonadati</taxon>
        <taxon>Pseudomonadota</taxon>
        <taxon>Alphaproteobacteria</taxon>
        <taxon>Rhodobacterales</taxon>
        <taxon>Roseobacteraceae</taxon>
        <taxon>Ruegeria</taxon>
    </lineage>
</organism>
<proteinExistence type="predicted"/>
<feature type="domain" description="Integrase catalytic" evidence="1">
    <location>
        <begin position="50"/>
        <end position="88"/>
    </location>
</feature>
<accession>A0ABT3AQP4</accession>
<gene>
    <name evidence="2" type="ORF">OE747_21925</name>
</gene>
<dbReference type="InterPro" id="IPR001584">
    <property type="entry name" value="Integrase_cat-core"/>
</dbReference>
<keyword evidence="3" id="KW-1185">Reference proteome</keyword>
<dbReference type="EMBL" id="JAOWLB010000025">
    <property type="protein sequence ID" value="MCV2890998.1"/>
    <property type="molecule type" value="Genomic_DNA"/>
</dbReference>
<reference evidence="2 3" key="1">
    <citation type="submission" date="2022-10" db="EMBL/GenBank/DDBJ databases">
        <title>Ruegeria sp. nov., isolated from ocean surface sediments.</title>
        <authorList>
            <person name="He W."/>
            <person name="Xue H.-P."/>
            <person name="Zhang D.-F."/>
        </authorList>
    </citation>
    <scope>NUCLEOTIDE SEQUENCE [LARGE SCALE GENOMIC DNA]</scope>
    <source>
        <strain evidence="2 3">XHP0148</strain>
    </source>
</reference>
<name>A0ABT3AQP4_9RHOB</name>
<evidence type="ECO:0000313" key="2">
    <source>
        <dbReference type="EMBL" id="MCV2890998.1"/>
    </source>
</evidence>
<dbReference type="RefSeq" id="WP_263830606.1">
    <property type="nucleotide sequence ID" value="NZ_JAOWLB010000025.1"/>
</dbReference>
<evidence type="ECO:0000313" key="3">
    <source>
        <dbReference type="Proteomes" id="UP001320899"/>
    </source>
</evidence>
<protein>
    <submittedName>
        <fullName evidence="2">Transposase</fullName>
    </submittedName>
</protein>